<dbReference type="GO" id="GO:0016042">
    <property type="term" value="P:lipid catabolic process"/>
    <property type="evidence" value="ECO:0007669"/>
    <property type="project" value="UniProtKB-ARBA"/>
</dbReference>
<dbReference type="AlphaFoldDB" id="A0A848KRV3"/>
<evidence type="ECO:0000259" key="6">
    <source>
        <dbReference type="Pfam" id="PF00150"/>
    </source>
</evidence>
<dbReference type="InterPro" id="IPR052066">
    <property type="entry name" value="Glycosphingolipid_Hydrolases"/>
</dbReference>
<evidence type="ECO:0000313" key="9">
    <source>
        <dbReference type="Proteomes" id="UP000535543"/>
    </source>
</evidence>
<proteinExistence type="inferred from homology"/>
<evidence type="ECO:0000256" key="4">
    <source>
        <dbReference type="RuleBase" id="RU361153"/>
    </source>
</evidence>
<dbReference type="SUPFAM" id="SSF51445">
    <property type="entry name" value="(Trans)glycosidases"/>
    <property type="match status" value="1"/>
</dbReference>
<protein>
    <submittedName>
        <fullName evidence="8">Glycoside hydrolase family 5 protein</fullName>
    </submittedName>
</protein>
<dbReference type="PANTHER" id="PTHR31308">
    <property type="match status" value="1"/>
</dbReference>
<dbReference type="GO" id="GO:1901136">
    <property type="term" value="P:carbohydrate derivative catabolic process"/>
    <property type="evidence" value="ECO:0007669"/>
    <property type="project" value="UniProtKB-ARBA"/>
</dbReference>
<organism evidence="8 9">
    <name type="scientific">Antrihabitans stalactiti</name>
    <dbReference type="NCBI Taxonomy" id="2584121"/>
    <lineage>
        <taxon>Bacteria</taxon>
        <taxon>Bacillati</taxon>
        <taxon>Actinomycetota</taxon>
        <taxon>Actinomycetes</taxon>
        <taxon>Mycobacteriales</taxon>
        <taxon>Nocardiaceae</taxon>
        <taxon>Antrihabitans</taxon>
    </lineage>
</organism>
<dbReference type="InterPro" id="IPR001547">
    <property type="entry name" value="Glyco_hydro_5"/>
</dbReference>
<evidence type="ECO:0000256" key="3">
    <source>
        <dbReference type="ARBA" id="ARBA00023295"/>
    </source>
</evidence>
<dbReference type="PROSITE" id="PS51257">
    <property type="entry name" value="PROKAR_LIPOPROTEIN"/>
    <property type="match status" value="1"/>
</dbReference>
<reference evidence="8 9" key="2">
    <citation type="submission" date="2020-06" db="EMBL/GenBank/DDBJ databases">
        <title>Antribacter stalactiti gen. nov., sp. nov., a new member of the family Nacardiaceae isolated from a cave.</title>
        <authorList>
            <person name="Kim I.S."/>
        </authorList>
    </citation>
    <scope>NUCLEOTIDE SEQUENCE [LARGE SCALE GENOMIC DNA]</scope>
    <source>
        <strain evidence="8 9">YC2-7</strain>
    </source>
</reference>
<keyword evidence="5" id="KW-0732">Signal</keyword>
<name>A0A848KRV3_9NOCA</name>
<dbReference type="PANTHER" id="PTHR31308:SF3">
    <property type="entry name" value="ENDOGLYCOCERAMIDASE"/>
    <property type="match status" value="1"/>
</dbReference>
<evidence type="ECO:0000259" key="7">
    <source>
        <dbReference type="Pfam" id="PF18564"/>
    </source>
</evidence>
<dbReference type="GO" id="GO:0004553">
    <property type="term" value="F:hydrolase activity, hydrolyzing O-glycosyl compounds"/>
    <property type="evidence" value="ECO:0007669"/>
    <property type="project" value="InterPro"/>
</dbReference>
<keyword evidence="3 4" id="KW-0326">Glycosidase</keyword>
<dbReference type="Gene3D" id="3.20.20.80">
    <property type="entry name" value="Glycosidases"/>
    <property type="match status" value="1"/>
</dbReference>
<dbReference type="GO" id="GO:0000272">
    <property type="term" value="P:polysaccharide catabolic process"/>
    <property type="evidence" value="ECO:0007669"/>
    <property type="project" value="InterPro"/>
</dbReference>
<dbReference type="Pfam" id="PF00150">
    <property type="entry name" value="Cellulase"/>
    <property type="match status" value="1"/>
</dbReference>
<dbReference type="EMBL" id="VCQU01000010">
    <property type="protein sequence ID" value="NMN98317.1"/>
    <property type="molecule type" value="Genomic_DNA"/>
</dbReference>
<sequence length="486" mass="52360">MISTRQDLRVLAATFAALLLMLFVTACGSDSAQPQPYGHAGRWITDDVGRVVTFHGVNMVNKLPPYDPAGVGFGDDDVALLVREGINAVRVGVLWAGLEPSAGQYNDAYLDSIAATVSMLHAAGITSLLDMHQDGYGVAFNGDGAPAWATLTDDLPIEPLKAFPLDYATNAGLQRAYDNFWANKPGPGGVGLQDRYAAAWRHIAERFRDTPGLLGYELMNEPFPGSPWKQCEQACPELDANVLTPFSRKMLQAIRMADRSHFVWYEPWVLFDAGADTRVGPLDDPLVGLSFHDYDTKDLDKPLHNADAHSERTTDALLMTELGATTDASLVTNLMAAADRAMASPIYWAYANNAPFPIPPGVGVASPREQGLVLDPGQPLTGNNVQTAIWNALVRPYPQAVAGTPLRWSYDPDARVFDFVYANSRAGGGDFTKDLETVVFVPARNYSAGYAATVQGGRVVSAANDSRLRVVADGGAPEVTIHIAPQ</sequence>
<keyword evidence="2 4" id="KW-0378">Hydrolase</keyword>
<dbReference type="Proteomes" id="UP000535543">
    <property type="component" value="Unassembled WGS sequence"/>
</dbReference>
<feature type="domain" description="Glycoside hydrolase family 5" evidence="6">
    <location>
        <begin position="79"/>
        <end position="352"/>
    </location>
</feature>
<evidence type="ECO:0000256" key="1">
    <source>
        <dbReference type="ARBA" id="ARBA00005641"/>
    </source>
</evidence>
<dbReference type="Pfam" id="PF18564">
    <property type="entry name" value="Glyco_hydro_5_C"/>
    <property type="match status" value="1"/>
</dbReference>
<dbReference type="InterPro" id="IPR017853">
    <property type="entry name" value="GH"/>
</dbReference>
<accession>A0A848KRV3</accession>
<feature type="signal peptide" evidence="5">
    <location>
        <begin position="1"/>
        <end position="26"/>
    </location>
</feature>
<dbReference type="InterPro" id="IPR013780">
    <property type="entry name" value="Glyco_hydro_b"/>
</dbReference>
<feature type="domain" description="Glycoside hydrolase family 5 C-terminal" evidence="7">
    <location>
        <begin position="395"/>
        <end position="481"/>
    </location>
</feature>
<comment type="similarity">
    <text evidence="1 4">Belongs to the glycosyl hydrolase 5 (cellulase A) family.</text>
</comment>
<evidence type="ECO:0000256" key="5">
    <source>
        <dbReference type="SAM" id="SignalP"/>
    </source>
</evidence>
<keyword evidence="9" id="KW-1185">Reference proteome</keyword>
<comment type="caution">
    <text evidence="8">The sequence shown here is derived from an EMBL/GenBank/DDBJ whole genome shotgun (WGS) entry which is preliminary data.</text>
</comment>
<gene>
    <name evidence="8" type="ORF">FGL95_25050</name>
</gene>
<dbReference type="InterPro" id="IPR041036">
    <property type="entry name" value="GH5_C"/>
</dbReference>
<feature type="chain" id="PRO_5038340951" evidence="5">
    <location>
        <begin position="27"/>
        <end position="486"/>
    </location>
</feature>
<evidence type="ECO:0000313" key="8">
    <source>
        <dbReference type="EMBL" id="NMN98317.1"/>
    </source>
</evidence>
<evidence type="ECO:0000256" key="2">
    <source>
        <dbReference type="ARBA" id="ARBA00022801"/>
    </source>
</evidence>
<dbReference type="PROSITE" id="PS00659">
    <property type="entry name" value="GLYCOSYL_HYDROL_F5"/>
    <property type="match status" value="1"/>
</dbReference>
<dbReference type="RefSeq" id="WP_169592434.1">
    <property type="nucleotide sequence ID" value="NZ_VCQU01000010.1"/>
</dbReference>
<reference evidence="8 9" key="1">
    <citation type="submission" date="2019-05" db="EMBL/GenBank/DDBJ databases">
        <authorList>
            <person name="Lee S.D."/>
        </authorList>
    </citation>
    <scope>NUCLEOTIDE SEQUENCE [LARGE SCALE GENOMIC DNA]</scope>
    <source>
        <strain evidence="8 9">YC2-7</strain>
    </source>
</reference>
<dbReference type="Gene3D" id="2.60.40.1180">
    <property type="entry name" value="Golgi alpha-mannosidase II"/>
    <property type="match status" value="1"/>
</dbReference>
<dbReference type="InterPro" id="IPR018087">
    <property type="entry name" value="Glyco_hydro_5_CS"/>
</dbReference>